<feature type="chain" id="PRO_5046204264" evidence="2">
    <location>
        <begin position="22"/>
        <end position="334"/>
    </location>
</feature>
<dbReference type="Gene3D" id="3.40.50.1110">
    <property type="entry name" value="SGNH hydrolase"/>
    <property type="match status" value="1"/>
</dbReference>
<dbReference type="Proteomes" id="UP001596435">
    <property type="component" value="Unassembled WGS sequence"/>
</dbReference>
<dbReference type="SUPFAM" id="SSF52266">
    <property type="entry name" value="SGNH hydrolase"/>
    <property type="match status" value="1"/>
</dbReference>
<reference evidence="5" key="1">
    <citation type="journal article" date="2019" name="Int. J. Syst. Evol. Microbiol.">
        <title>The Global Catalogue of Microorganisms (GCM) 10K type strain sequencing project: providing services to taxonomists for standard genome sequencing and annotation.</title>
        <authorList>
            <consortium name="The Broad Institute Genomics Platform"/>
            <consortium name="The Broad Institute Genome Sequencing Center for Infectious Disease"/>
            <person name="Wu L."/>
            <person name="Ma J."/>
        </authorList>
    </citation>
    <scope>NUCLEOTIDE SEQUENCE [LARGE SCALE GENOMIC DNA]</scope>
    <source>
        <strain evidence="5">CGMCC 1.12859</strain>
    </source>
</reference>
<feature type="domain" description="SGNH hydrolase-type esterase" evidence="3">
    <location>
        <begin position="61"/>
        <end position="321"/>
    </location>
</feature>
<evidence type="ECO:0000313" key="5">
    <source>
        <dbReference type="Proteomes" id="UP001596435"/>
    </source>
</evidence>
<dbReference type="EC" id="3.1.-.-" evidence="4"/>
<dbReference type="EMBL" id="JBHTAJ010000016">
    <property type="protein sequence ID" value="MFC7180093.1"/>
    <property type="molecule type" value="Genomic_DNA"/>
</dbReference>
<feature type="signal peptide" evidence="2">
    <location>
        <begin position="1"/>
        <end position="21"/>
    </location>
</feature>
<dbReference type="GO" id="GO:0016787">
    <property type="term" value="F:hydrolase activity"/>
    <property type="evidence" value="ECO:0007669"/>
    <property type="project" value="UniProtKB-KW"/>
</dbReference>
<protein>
    <submittedName>
        <fullName evidence="4">SGNH/GDSL hydrolase family protein</fullName>
        <ecNumber evidence="4">3.1.-.-</ecNumber>
    </submittedName>
</protein>
<dbReference type="CDD" id="cd01823">
    <property type="entry name" value="SEST_like"/>
    <property type="match status" value="1"/>
</dbReference>
<evidence type="ECO:0000256" key="1">
    <source>
        <dbReference type="SAM" id="MobiDB-lite"/>
    </source>
</evidence>
<evidence type="ECO:0000256" key="2">
    <source>
        <dbReference type="SAM" id="SignalP"/>
    </source>
</evidence>
<organism evidence="4 5">
    <name type="scientific">Kitasatospora paranensis</name>
    <dbReference type="NCBI Taxonomy" id="258053"/>
    <lineage>
        <taxon>Bacteria</taxon>
        <taxon>Bacillati</taxon>
        <taxon>Actinomycetota</taxon>
        <taxon>Actinomycetes</taxon>
        <taxon>Kitasatosporales</taxon>
        <taxon>Streptomycetaceae</taxon>
        <taxon>Kitasatospora</taxon>
    </lineage>
</organism>
<dbReference type="InterPro" id="IPR036514">
    <property type="entry name" value="SGNH_hydro_sf"/>
</dbReference>
<dbReference type="RefSeq" id="WP_345705849.1">
    <property type="nucleotide sequence ID" value="NZ_BAABKV010000001.1"/>
</dbReference>
<sequence>MAVRHGAVATAAVLLALVPVAGCSSDGAGPRDAAPAPSQPAGGSAASPSAAVKAVPGPYVALGDSYTSGPRVPPQTGTPAGCERSGADYPALVAAALGLGGADFRDVSCSGATTTDLGRPQRTSGGTNPAQLDALTSATRLVTVGIGGNDAGFMDVLTHCARESLRASLRPGSGGTGDGASATAPCRASYAAAGGGPDDVQRRVDAAGAKVADVLGEIRRRAPRAAVYVVGYPTLFPADAAACTDTVGDAVAPGDLAFLAEKQQQLNAMLRERAAAAGARFVDTAAASAGHDLCAGPEQRWIEPVLPAAGAAPLHPNALGERGMAAAVLAAVRS</sequence>
<evidence type="ECO:0000259" key="3">
    <source>
        <dbReference type="Pfam" id="PF13472"/>
    </source>
</evidence>
<feature type="region of interest" description="Disordered" evidence="1">
    <location>
        <begin position="26"/>
        <end position="49"/>
    </location>
</feature>
<dbReference type="PANTHER" id="PTHR37981:SF1">
    <property type="entry name" value="SGNH HYDROLASE-TYPE ESTERASE DOMAIN-CONTAINING PROTEIN"/>
    <property type="match status" value="1"/>
</dbReference>
<gene>
    <name evidence="4" type="ORF">ACFQMG_11050</name>
</gene>
<dbReference type="PANTHER" id="PTHR37981">
    <property type="entry name" value="LIPASE 2"/>
    <property type="match status" value="1"/>
</dbReference>
<dbReference type="Pfam" id="PF13472">
    <property type="entry name" value="Lipase_GDSL_2"/>
    <property type="match status" value="1"/>
</dbReference>
<keyword evidence="5" id="KW-1185">Reference proteome</keyword>
<comment type="caution">
    <text evidence="4">The sequence shown here is derived from an EMBL/GenBank/DDBJ whole genome shotgun (WGS) entry which is preliminary data.</text>
</comment>
<accession>A0ABW2FSA6</accession>
<keyword evidence="4" id="KW-0378">Hydrolase</keyword>
<keyword evidence="2" id="KW-0732">Signal</keyword>
<evidence type="ECO:0000313" key="4">
    <source>
        <dbReference type="EMBL" id="MFC7180093.1"/>
    </source>
</evidence>
<name>A0ABW2FSA6_9ACTN</name>
<dbReference type="InterPro" id="IPR037460">
    <property type="entry name" value="SEST-like"/>
</dbReference>
<dbReference type="InterPro" id="IPR013830">
    <property type="entry name" value="SGNH_hydro"/>
</dbReference>
<proteinExistence type="predicted"/>